<reference evidence="4 5" key="1">
    <citation type="submission" date="2018-05" db="EMBL/GenBank/DDBJ databases">
        <title>Genetic diversity of glacier-inhabiting Cryobacterium bacteria in China and description of Cryobacterium mengkeensis sp. nov. and Arthrobacter glacialis sp. nov.</title>
        <authorList>
            <person name="Liu Q."/>
            <person name="Xin Y.-H."/>
        </authorList>
    </citation>
    <scope>NUCLEOTIDE SEQUENCE [LARGE SCALE GENOMIC DNA]</scope>
    <source>
        <strain evidence="4 5">LI2</strain>
    </source>
</reference>
<keyword evidence="1" id="KW-0479">Metal-binding</keyword>
<dbReference type="InterPro" id="IPR037523">
    <property type="entry name" value="VOC_core"/>
</dbReference>
<dbReference type="GO" id="GO:0046872">
    <property type="term" value="F:metal ion binding"/>
    <property type="evidence" value="ECO:0007669"/>
    <property type="project" value="UniProtKB-KW"/>
</dbReference>
<dbReference type="InterPro" id="IPR029068">
    <property type="entry name" value="Glyas_Bleomycin-R_OHBP_Dase"/>
</dbReference>
<feature type="compositionally biased region" description="Basic and acidic residues" evidence="2">
    <location>
        <begin position="97"/>
        <end position="108"/>
    </location>
</feature>
<evidence type="ECO:0000313" key="4">
    <source>
        <dbReference type="EMBL" id="PYI65481.1"/>
    </source>
</evidence>
<evidence type="ECO:0000313" key="5">
    <source>
        <dbReference type="Proteomes" id="UP000247832"/>
    </source>
</evidence>
<dbReference type="Gene3D" id="3.10.180.10">
    <property type="entry name" value="2,3-Dihydroxybiphenyl 1,2-Dioxygenase, domain 1"/>
    <property type="match status" value="1"/>
</dbReference>
<dbReference type="AlphaFoldDB" id="A0A2V5L2A8"/>
<dbReference type="PROSITE" id="PS51819">
    <property type="entry name" value="VOC"/>
    <property type="match status" value="1"/>
</dbReference>
<sequence length="145" mass="15493">MTYEPVLGQINLVVRDMDAAVAFYRHLGLTIDAGPGAVHASSRLPNGMLLEWDSVEFVPHWDSGWAGSTGGSAVIGFSVTTPEAVDRIYAELTGAGHEGHQQPDDAFRGSRYAIIDDPDGDSVGIMGPEEPERKSWPPTPPPHGS</sequence>
<evidence type="ECO:0000259" key="3">
    <source>
        <dbReference type="PROSITE" id="PS51819"/>
    </source>
</evidence>
<organism evidence="4 5">
    <name type="scientific">Arthrobacter livingstonensis</name>
    <dbReference type="NCBI Taxonomy" id="670078"/>
    <lineage>
        <taxon>Bacteria</taxon>
        <taxon>Bacillati</taxon>
        <taxon>Actinomycetota</taxon>
        <taxon>Actinomycetes</taxon>
        <taxon>Micrococcales</taxon>
        <taxon>Micrococcaceae</taxon>
        <taxon>Arthrobacter</taxon>
    </lineage>
</organism>
<dbReference type="PROSITE" id="PS00934">
    <property type="entry name" value="GLYOXALASE_I_1"/>
    <property type="match status" value="1"/>
</dbReference>
<dbReference type="InterPro" id="IPR004360">
    <property type="entry name" value="Glyas_Fos-R_dOase_dom"/>
</dbReference>
<name>A0A2V5L2A8_9MICC</name>
<comment type="caution">
    <text evidence="4">The sequence shown here is derived from an EMBL/GenBank/DDBJ whole genome shotgun (WGS) entry which is preliminary data.</text>
</comment>
<proteinExistence type="predicted"/>
<protein>
    <submittedName>
        <fullName evidence="4">Glyoxalase</fullName>
    </submittedName>
</protein>
<dbReference type="PANTHER" id="PTHR36503:SF3">
    <property type="entry name" value="BLR0126 PROTEIN"/>
    <property type="match status" value="1"/>
</dbReference>
<dbReference type="RefSeq" id="WP_110502403.1">
    <property type="nucleotide sequence ID" value="NZ_QJVD01000024.1"/>
</dbReference>
<dbReference type="PANTHER" id="PTHR36503">
    <property type="entry name" value="BLR2520 PROTEIN"/>
    <property type="match status" value="1"/>
</dbReference>
<accession>A0A2V5L2A8</accession>
<dbReference type="OrthoDB" id="9809391at2"/>
<gene>
    <name evidence="4" type="ORF">CVV68_18090</name>
</gene>
<evidence type="ECO:0000256" key="1">
    <source>
        <dbReference type="ARBA" id="ARBA00022723"/>
    </source>
</evidence>
<dbReference type="EMBL" id="QJVD01000024">
    <property type="protein sequence ID" value="PYI65481.1"/>
    <property type="molecule type" value="Genomic_DNA"/>
</dbReference>
<keyword evidence="5" id="KW-1185">Reference proteome</keyword>
<dbReference type="InterPro" id="IPR018146">
    <property type="entry name" value="Glyoxalase_1_CS"/>
</dbReference>
<evidence type="ECO:0000256" key="2">
    <source>
        <dbReference type="SAM" id="MobiDB-lite"/>
    </source>
</evidence>
<dbReference type="Pfam" id="PF00903">
    <property type="entry name" value="Glyoxalase"/>
    <property type="match status" value="1"/>
</dbReference>
<dbReference type="SUPFAM" id="SSF54593">
    <property type="entry name" value="Glyoxalase/Bleomycin resistance protein/Dihydroxybiphenyl dioxygenase"/>
    <property type="match status" value="1"/>
</dbReference>
<feature type="region of interest" description="Disordered" evidence="2">
    <location>
        <begin position="94"/>
        <end position="145"/>
    </location>
</feature>
<feature type="domain" description="VOC" evidence="3">
    <location>
        <begin position="6"/>
        <end position="128"/>
    </location>
</feature>
<dbReference type="Proteomes" id="UP000247832">
    <property type="component" value="Unassembled WGS sequence"/>
</dbReference>
<dbReference type="GO" id="GO:0004462">
    <property type="term" value="F:lactoylglutathione lyase activity"/>
    <property type="evidence" value="ECO:0007669"/>
    <property type="project" value="InterPro"/>
</dbReference>